<evidence type="ECO:0000313" key="2">
    <source>
        <dbReference type="EMBL" id="CAJ0577826.1"/>
    </source>
</evidence>
<gene>
    <name evidence="2" type="ORF">MSPICULIGERA_LOCUS16092</name>
</gene>
<sequence length="497" mass="56475">MSRPHHNQAPYGVYGDASEWTHYPVQQFVPNNSRQPQYNAQHQPMQWPPLQQHSGYDQRRPGGFGPQNNADPYGGAPHQHHGQAPWNNLGRQQQHQAPAHHPTNFQLNPNAPSFVPKAQQSSSNTATSSYNLPAQQQQHGMTAAFNPEIHGKDGYNVELLFEDNSAQYIPSSGLQMKLQGCRDKAAVMEVQIGFEQLLGDTTEFESWSWAIQKRMATPEFGIEDKKVATALAIEMAIFAGQGDEETLHPYTFARLVAQLFSENADLIMNCVLPVFQEFHESRNHMEEDKRRNLRRFTAELFSRLTMNEMRIQPLGKALLDQVEERVRLPHNQQSDDDIQHVITILQIAGRHLNTMDPLKPQLNDVMTVLDAFSNGHHKLGEHTRGELKSLINEHTKKNWQGVQPFRHPATMQSSSYVDENGAQISLSDEERAFYDTHVDEPYNGEEEDQEMIRDYELYLKEINDQQLAQEQMAKLSLDKATTEAASGGSNEKPKPSE</sequence>
<dbReference type="AlphaFoldDB" id="A0AA36CZH5"/>
<name>A0AA36CZH5_9BILA</name>
<reference evidence="2" key="1">
    <citation type="submission" date="2023-06" db="EMBL/GenBank/DDBJ databases">
        <authorList>
            <person name="Delattre M."/>
        </authorList>
    </citation>
    <scope>NUCLEOTIDE SEQUENCE</scope>
    <source>
        <strain evidence="2">AF72</strain>
    </source>
</reference>
<dbReference type="EMBL" id="CATQJA010002652">
    <property type="protein sequence ID" value="CAJ0577826.1"/>
    <property type="molecule type" value="Genomic_DNA"/>
</dbReference>
<feature type="region of interest" description="Disordered" evidence="1">
    <location>
        <begin position="477"/>
        <end position="497"/>
    </location>
</feature>
<protein>
    <submittedName>
        <fullName evidence="2">Uncharacterized protein</fullName>
    </submittedName>
</protein>
<dbReference type="Proteomes" id="UP001177023">
    <property type="component" value="Unassembled WGS sequence"/>
</dbReference>
<proteinExistence type="predicted"/>
<feature type="region of interest" description="Disordered" evidence="1">
    <location>
        <begin position="29"/>
        <end position="129"/>
    </location>
</feature>
<dbReference type="SUPFAM" id="SSF48371">
    <property type="entry name" value="ARM repeat"/>
    <property type="match status" value="1"/>
</dbReference>
<evidence type="ECO:0000256" key="1">
    <source>
        <dbReference type="SAM" id="MobiDB-lite"/>
    </source>
</evidence>
<dbReference type="InterPro" id="IPR016024">
    <property type="entry name" value="ARM-type_fold"/>
</dbReference>
<feature type="compositionally biased region" description="Low complexity" evidence="1">
    <location>
        <begin position="92"/>
        <end position="102"/>
    </location>
</feature>
<feature type="non-terminal residue" evidence="2">
    <location>
        <position position="497"/>
    </location>
</feature>
<comment type="caution">
    <text evidence="2">The sequence shown here is derived from an EMBL/GenBank/DDBJ whole genome shotgun (WGS) entry which is preliminary data.</text>
</comment>
<feature type="compositionally biased region" description="Low complexity" evidence="1">
    <location>
        <begin position="118"/>
        <end position="129"/>
    </location>
</feature>
<keyword evidence="3" id="KW-1185">Reference proteome</keyword>
<organism evidence="2 3">
    <name type="scientific">Mesorhabditis spiculigera</name>
    <dbReference type="NCBI Taxonomy" id="96644"/>
    <lineage>
        <taxon>Eukaryota</taxon>
        <taxon>Metazoa</taxon>
        <taxon>Ecdysozoa</taxon>
        <taxon>Nematoda</taxon>
        <taxon>Chromadorea</taxon>
        <taxon>Rhabditida</taxon>
        <taxon>Rhabditina</taxon>
        <taxon>Rhabditomorpha</taxon>
        <taxon>Rhabditoidea</taxon>
        <taxon>Rhabditidae</taxon>
        <taxon>Mesorhabditinae</taxon>
        <taxon>Mesorhabditis</taxon>
    </lineage>
</organism>
<accession>A0AA36CZH5</accession>
<evidence type="ECO:0000313" key="3">
    <source>
        <dbReference type="Proteomes" id="UP001177023"/>
    </source>
</evidence>
<dbReference type="Gene3D" id="1.25.40.180">
    <property type="match status" value="1"/>
</dbReference>
<feature type="compositionally biased region" description="Polar residues" evidence="1">
    <location>
        <begin position="29"/>
        <end position="55"/>
    </location>
</feature>